<sequence>MSDICRTSSDNAASDINTSATATTTTGSAMTSTTSATNGVATTASAHLDSTAMATSSARSTIARFEVMNPKHSQSPITQPAFDMERTAMIKQGEENNESEGHICTDVQPESTVKQPVGGTQESELVLLPTQTQCLTCAGRIDQLIRALKDAGSKFTALEAQHTQVIQAKSKQKLRLTVKDSKKDQSLKGKKQDELKASIEGKNVEIERLKRELEDEKVKIARLEECREYLRKGNIELQGVLDSEHREFERQDMKAELKASINDKNTEIDELKTSINEKGTENRRLAIVPPPDVTELSSALLAERAKITTLEESRMKAISSNNFIVVRISELRESLDKQKTEIRQLVQARDERDAEIVTLRANEISDLLLELRAQEVIQQSQRQRINAVTDDLAKLKRSEEAQRSEISALQIRKVSLKKDLDSLKTRYTALQAEKDANRVGAMTIKEVIKRLSAEQSSHRATQEAPQVALVPSTRQVRDLQKQTGNRKPYTPPHLREESPEAVSRIRTSFAVWTFEGGTWSELDKLLDVVNLSTNMLTIKRTSVRPSQSAALVHQVALTSNNHQGIVGWGESTNGGYAYDVAVISLVCQIIRRDSGFGQGLGTRAINSKNRYSYH</sequence>
<evidence type="ECO:0000313" key="3">
    <source>
        <dbReference type="EMBL" id="KAE9392239.1"/>
    </source>
</evidence>
<name>A0A6A4H1X5_9AGAR</name>
<feature type="coiled-coil region" evidence="1">
    <location>
        <begin position="392"/>
        <end position="433"/>
    </location>
</feature>
<protein>
    <submittedName>
        <fullName evidence="3">Uncharacterized protein</fullName>
    </submittedName>
</protein>
<feature type="coiled-coil region" evidence="1">
    <location>
        <begin position="192"/>
        <end position="226"/>
    </location>
</feature>
<reference evidence="3" key="1">
    <citation type="journal article" date="2019" name="Environ. Microbiol.">
        <title>Fungal ecological strategies reflected in gene transcription - a case study of two litter decomposers.</title>
        <authorList>
            <person name="Barbi F."/>
            <person name="Kohler A."/>
            <person name="Barry K."/>
            <person name="Baskaran P."/>
            <person name="Daum C."/>
            <person name="Fauchery L."/>
            <person name="Ihrmark K."/>
            <person name="Kuo A."/>
            <person name="LaButti K."/>
            <person name="Lipzen A."/>
            <person name="Morin E."/>
            <person name="Grigoriev I.V."/>
            <person name="Henrissat B."/>
            <person name="Lindahl B."/>
            <person name="Martin F."/>
        </authorList>
    </citation>
    <scope>NUCLEOTIDE SEQUENCE</scope>
    <source>
        <strain evidence="3">JB14</strain>
    </source>
</reference>
<accession>A0A6A4H1X5</accession>
<dbReference type="Proteomes" id="UP000799118">
    <property type="component" value="Unassembled WGS sequence"/>
</dbReference>
<evidence type="ECO:0000256" key="2">
    <source>
        <dbReference type="SAM" id="MobiDB-lite"/>
    </source>
</evidence>
<keyword evidence="4" id="KW-1185">Reference proteome</keyword>
<feature type="region of interest" description="Disordered" evidence="2">
    <location>
        <begin position="481"/>
        <end position="500"/>
    </location>
</feature>
<organism evidence="3 4">
    <name type="scientific">Gymnopus androsaceus JB14</name>
    <dbReference type="NCBI Taxonomy" id="1447944"/>
    <lineage>
        <taxon>Eukaryota</taxon>
        <taxon>Fungi</taxon>
        <taxon>Dikarya</taxon>
        <taxon>Basidiomycota</taxon>
        <taxon>Agaricomycotina</taxon>
        <taxon>Agaricomycetes</taxon>
        <taxon>Agaricomycetidae</taxon>
        <taxon>Agaricales</taxon>
        <taxon>Marasmiineae</taxon>
        <taxon>Omphalotaceae</taxon>
        <taxon>Gymnopus</taxon>
    </lineage>
</organism>
<evidence type="ECO:0000256" key="1">
    <source>
        <dbReference type="SAM" id="Coils"/>
    </source>
</evidence>
<gene>
    <name evidence="3" type="ORF">BT96DRAFT_979522</name>
</gene>
<dbReference type="OrthoDB" id="10652563at2759"/>
<dbReference type="AlphaFoldDB" id="A0A6A4H1X5"/>
<dbReference type="EMBL" id="ML769601">
    <property type="protein sequence ID" value="KAE9392239.1"/>
    <property type="molecule type" value="Genomic_DNA"/>
</dbReference>
<evidence type="ECO:0000313" key="4">
    <source>
        <dbReference type="Proteomes" id="UP000799118"/>
    </source>
</evidence>
<proteinExistence type="predicted"/>
<keyword evidence="1" id="KW-0175">Coiled coil</keyword>